<protein>
    <submittedName>
        <fullName evidence="9">ESX-1 secretion system protein EccE1</fullName>
    </submittedName>
</protein>
<dbReference type="Proteomes" id="UP000294604">
    <property type="component" value="Unassembled WGS sequence"/>
</dbReference>
<feature type="transmembrane region" description="Helical" evidence="7">
    <location>
        <begin position="18"/>
        <end position="36"/>
    </location>
</feature>
<evidence type="ECO:0000256" key="5">
    <source>
        <dbReference type="ARBA" id="ARBA00022989"/>
    </source>
</evidence>
<sequence length="468" mass="49642">MAIAAVVVQTVMITNWPLWVKIALSLIVAVLAVVAIDQRLASRWLKLAVRNRRPAQMPTIAGEQVGCIALPGEDVALRWEGDELVALIALHPNPFTPTIVVGGRTIHDDCVDSALVEKLLARSGPEFSADIVSAGWRVARSAASAVSGQYEQMIGTDPCPAFRRSWILVRVDPVALPMSTTFWRGGGLRGAANALVSAATRLAMGLSGAGVDARLAPNFKSYIELTGVGAVQRSWTTLRQPGSCTTVFSAPGGPDSWWSERADRTVARLRVQTGQAPRSVVALTTSRPIERDPDGWIRLRGTQFEALRGFTPVRDVHHEIPVGSAGILVGQTVPSAAAPTPAPVYVPFDGAEAALDVSDPALLLQFAFRAAAAGAGVCLPRGYEAQAAALNAPVDGYAVVHWPDPVGRTWLAGRTDVKQSVLLSVRRIVLPRGRGAAVDDEKLSFAIQPINGAEDAVLGLRSPVQSGR</sequence>
<evidence type="ECO:0000256" key="2">
    <source>
        <dbReference type="ARBA" id="ARBA00007759"/>
    </source>
</evidence>
<evidence type="ECO:0000256" key="6">
    <source>
        <dbReference type="ARBA" id="ARBA00023136"/>
    </source>
</evidence>
<accession>A0A4R8SZZ3</accession>
<dbReference type="InterPro" id="IPR021368">
    <property type="entry name" value="T7SS_EccE"/>
</dbReference>
<evidence type="ECO:0000256" key="3">
    <source>
        <dbReference type="ARBA" id="ARBA00022475"/>
    </source>
</evidence>
<evidence type="ECO:0000259" key="8">
    <source>
        <dbReference type="Pfam" id="PF11203"/>
    </source>
</evidence>
<reference evidence="9 10" key="1">
    <citation type="journal article" date="2019" name="Sci. Rep.">
        <title>Extended insight into the Mycobacterium chelonae-abscessus complex through whole genome sequencing of Mycobacterium salmoniphilum outbreak and Mycobacterium salmoniphilum-like strains.</title>
        <authorList>
            <person name="Behra P.R.K."/>
            <person name="Das S."/>
            <person name="Pettersson B.M.F."/>
            <person name="Shirreff L."/>
            <person name="DuCote T."/>
            <person name="Jacobsson K.G."/>
            <person name="Ennis D.G."/>
            <person name="Kirsebom L.A."/>
        </authorList>
    </citation>
    <scope>NUCLEOTIDE SEQUENCE [LARGE SCALE GENOMIC DNA]</scope>
    <source>
        <strain evidence="9 10">CCUG 60884</strain>
    </source>
</reference>
<name>A0A4R8SZZ3_9MYCO</name>
<keyword evidence="3" id="KW-1003">Cell membrane</keyword>
<feature type="domain" description="Type VII secretion system protein EccE" evidence="8">
    <location>
        <begin position="160"/>
        <end position="223"/>
    </location>
</feature>
<comment type="subcellular location">
    <subcellularLocation>
        <location evidence="1">Cell membrane</location>
    </subcellularLocation>
</comment>
<dbReference type="NCBIfam" id="TIGR03923">
    <property type="entry name" value="T7SS_EccE"/>
    <property type="match status" value="1"/>
</dbReference>
<dbReference type="EMBL" id="PECL01000003">
    <property type="protein sequence ID" value="TEA09131.1"/>
    <property type="molecule type" value="Genomic_DNA"/>
</dbReference>
<keyword evidence="6 7" id="KW-0472">Membrane</keyword>
<dbReference type="Pfam" id="PF11203">
    <property type="entry name" value="EccE"/>
    <property type="match status" value="1"/>
</dbReference>
<organism evidence="9 10">
    <name type="scientific">Mycobacteroides salmoniphilum</name>
    <dbReference type="NCBI Taxonomy" id="404941"/>
    <lineage>
        <taxon>Bacteria</taxon>
        <taxon>Bacillati</taxon>
        <taxon>Actinomycetota</taxon>
        <taxon>Actinomycetes</taxon>
        <taxon>Mycobacteriales</taxon>
        <taxon>Mycobacteriaceae</taxon>
        <taxon>Mycobacteroides</taxon>
    </lineage>
</organism>
<dbReference type="AlphaFoldDB" id="A0A4R8SZZ3"/>
<evidence type="ECO:0000313" key="10">
    <source>
        <dbReference type="Proteomes" id="UP000294604"/>
    </source>
</evidence>
<keyword evidence="4 7" id="KW-0812">Transmembrane</keyword>
<evidence type="ECO:0000256" key="7">
    <source>
        <dbReference type="SAM" id="Phobius"/>
    </source>
</evidence>
<gene>
    <name evidence="9" type="primary">eccE1_1</name>
    <name evidence="9" type="ORF">CCUG60884_00300</name>
</gene>
<evidence type="ECO:0000256" key="1">
    <source>
        <dbReference type="ARBA" id="ARBA00004236"/>
    </source>
</evidence>
<comment type="similarity">
    <text evidence="2">Belongs to the EccE family.</text>
</comment>
<proteinExistence type="inferred from homology"/>
<dbReference type="GO" id="GO:0005886">
    <property type="term" value="C:plasma membrane"/>
    <property type="evidence" value="ECO:0007669"/>
    <property type="project" value="UniProtKB-SubCell"/>
</dbReference>
<evidence type="ECO:0000313" key="9">
    <source>
        <dbReference type="EMBL" id="TEA09131.1"/>
    </source>
</evidence>
<dbReference type="InterPro" id="IPR050051">
    <property type="entry name" value="EccE_dom"/>
</dbReference>
<comment type="caution">
    <text evidence="9">The sequence shown here is derived from an EMBL/GenBank/DDBJ whole genome shotgun (WGS) entry which is preliminary data.</text>
</comment>
<evidence type="ECO:0000256" key="4">
    <source>
        <dbReference type="ARBA" id="ARBA00022692"/>
    </source>
</evidence>
<keyword evidence="5 7" id="KW-1133">Transmembrane helix</keyword>